<reference evidence="1 2" key="1">
    <citation type="submission" date="2016-10" db="EMBL/GenBank/DDBJ databases">
        <authorList>
            <person name="de Groot N.N."/>
        </authorList>
    </citation>
    <scope>NUCLEOTIDE SEQUENCE [LARGE SCALE GENOMIC DNA]</scope>
    <source>
        <strain evidence="1 2">CGMCC 1.10457</strain>
    </source>
</reference>
<evidence type="ECO:0000313" key="1">
    <source>
        <dbReference type="EMBL" id="SFR97195.1"/>
    </source>
</evidence>
<keyword evidence="2" id="KW-1185">Reference proteome</keyword>
<dbReference type="OrthoDB" id="238673at2157"/>
<dbReference type="EMBL" id="FOZK01000002">
    <property type="protein sequence ID" value="SFR97195.1"/>
    <property type="molecule type" value="Genomic_DNA"/>
</dbReference>
<sequence length="94" mass="9740">MAISHDRTDSTATAIVSVRIPSSGDDLTTDAENRLARTDGVVSVAVDGLRGLEPGLSATVVTVEVTITLRTDVARGELRERLAAAPGVENVSVP</sequence>
<dbReference type="AlphaFoldDB" id="A0A1I6L173"/>
<dbReference type="RefSeq" id="WP_089816034.1">
    <property type="nucleotide sequence ID" value="NZ_FOZK01000002.1"/>
</dbReference>
<evidence type="ECO:0000313" key="2">
    <source>
        <dbReference type="Proteomes" id="UP000199062"/>
    </source>
</evidence>
<organism evidence="1 2">
    <name type="scientific">Halomicrobium zhouii</name>
    <dbReference type="NCBI Taxonomy" id="767519"/>
    <lineage>
        <taxon>Archaea</taxon>
        <taxon>Methanobacteriati</taxon>
        <taxon>Methanobacteriota</taxon>
        <taxon>Stenosarchaea group</taxon>
        <taxon>Halobacteria</taxon>
        <taxon>Halobacteriales</taxon>
        <taxon>Haloarculaceae</taxon>
        <taxon>Halomicrobium</taxon>
    </lineage>
</organism>
<protein>
    <submittedName>
        <fullName evidence="1">Uncharacterized protein</fullName>
    </submittedName>
</protein>
<dbReference type="Proteomes" id="UP000199062">
    <property type="component" value="Unassembled WGS sequence"/>
</dbReference>
<name>A0A1I6L173_9EURY</name>
<gene>
    <name evidence="1" type="ORF">SAMN05216559_1807</name>
</gene>
<proteinExistence type="predicted"/>
<accession>A0A1I6L173</accession>